<dbReference type="eggNOG" id="KOG0740">
    <property type="taxonomic scope" value="Eukaryota"/>
</dbReference>
<evidence type="ECO:0000313" key="2">
    <source>
        <dbReference type="EMBL" id="EHB00491.1"/>
    </source>
</evidence>
<accession>G5ATY0</accession>
<feature type="compositionally biased region" description="Gly residues" evidence="1">
    <location>
        <begin position="119"/>
        <end position="128"/>
    </location>
</feature>
<organism evidence="2 3">
    <name type="scientific">Heterocephalus glaber</name>
    <name type="common">Naked mole rat</name>
    <dbReference type="NCBI Taxonomy" id="10181"/>
    <lineage>
        <taxon>Eukaryota</taxon>
        <taxon>Metazoa</taxon>
        <taxon>Chordata</taxon>
        <taxon>Craniata</taxon>
        <taxon>Vertebrata</taxon>
        <taxon>Euteleostomi</taxon>
        <taxon>Mammalia</taxon>
        <taxon>Eutheria</taxon>
        <taxon>Euarchontoglires</taxon>
        <taxon>Glires</taxon>
        <taxon>Rodentia</taxon>
        <taxon>Hystricomorpha</taxon>
        <taxon>Bathyergidae</taxon>
        <taxon>Heterocephalus</taxon>
    </lineage>
</organism>
<reference evidence="2 3" key="1">
    <citation type="journal article" date="2011" name="Nature">
        <title>Genome sequencing reveals insights into physiology and longevity of the naked mole rat.</title>
        <authorList>
            <person name="Kim E.B."/>
            <person name="Fang X."/>
            <person name="Fushan A.A."/>
            <person name="Huang Z."/>
            <person name="Lobanov A.V."/>
            <person name="Han L."/>
            <person name="Marino S.M."/>
            <person name="Sun X."/>
            <person name="Turanov A.A."/>
            <person name="Yang P."/>
            <person name="Yim S.H."/>
            <person name="Zhao X."/>
            <person name="Kasaikina M.V."/>
            <person name="Stoletzki N."/>
            <person name="Peng C."/>
            <person name="Polak P."/>
            <person name="Xiong Z."/>
            <person name="Kiezun A."/>
            <person name="Zhu Y."/>
            <person name="Chen Y."/>
            <person name="Kryukov G.V."/>
            <person name="Zhang Q."/>
            <person name="Peshkin L."/>
            <person name="Yang L."/>
            <person name="Bronson R.T."/>
            <person name="Buffenstein R."/>
            <person name="Wang B."/>
            <person name="Han C."/>
            <person name="Li Q."/>
            <person name="Chen L."/>
            <person name="Zhao W."/>
            <person name="Sunyaev S.R."/>
            <person name="Park T.J."/>
            <person name="Zhang G."/>
            <person name="Wang J."/>
            <person name="Gladyshev V.N."/>
        </authorList>
    </citation>
    <scope>NUCLEOTIDE SEQUENCE [LARGE SCALE GENOMIC DNA]</scope>
</reference>
<evidence type="ECO:0000313" key="3">
    <source>
        <dbReference type="Proteomes" id="UP000006813"/>
    </source>
</evidence>
<feature type="region of interest" description="Disordered" evidence="1">
    <location>
        <begin position="1"/>
        <end position="36"/>
    </location>
</feature>
<feature type="compositionally biased region" description="Polar residues" evidence="1">
    <location>
        <begin position="10"/>
        <end position="27"/>
    </location>
</feature>
<protein>
    <submittedName>
        <fullName evidence="2">Putative fidgetin-like protein 2</fullName>
    </submittedName>
</protein>
<sequence length="262" mass="27284">MHWTPEHVQPLNQWPEQHLDVSSTTPSPAHKLELPPGGRQRCHYAWAHDDISALTASNLLKRYAEKYSGVLDSPYERPALGSYGDATFLNGAKGDTDPWPGPEPPYPLASLHEGLPGTKSGGGGGSTGLGSSPVLAGNLPEPLYAGNACGGPAAPEYAAGYGGGYLAPGPARGQILQRALAQQGCALSERELSALVQGTQGFSGGELGQLCQQAAAGAVLPGLQRPLSYKDLEVALAKVGPRGSPKELDSLVEWDKMYGSGH</sequence>
<dbReference type="EMBL" id="JH166946">
    <property type="protein sequence ID" value="EHB00491.1"/>
    <property type="molecule type" value="Genomic_DNA"/>
</dbReference>
<dbReference type="InParanoid" id="G5ATY0"/>
<dbReference type="FunFam" id="1.10.8.60:FF:000093">
    <property type="entry name" value="Fidgetin like 2"/>
    <property type="match status" value="1"/>
</dbReference>
<evidence type="ECO:0000256" key="1">
    <source>
        <dbReference type="SAM" id="MobiDB-lite"/>
    </source>
</evidence>
<dbReference type="Proteomes" id="UP000006813">
    <property type="component" value="Unassembled WGS sequence"/>
</dbReference>
<name>G5ATY0_HETGA</name>
<dbReference type="Gene3D" id="1.10.8.60">
    <property type="match status" value="1"/>
</dbReference>
<gene>
    <name evidence="2" type="ORF">GW7_14412</name>
</gene>
<dbReference type="STRING" id="10181.G5ATY0"/>
<proteinExistence type="predicted"/>
<feature type="region of interest" description="Disordered" evidence="1">
    <location>
        <begin position="91"/>
        <end position="129"/>
    </location>
</feature>
<dbReference type="AlphaFoldDB" id="G5ATY0"/>